<feature type="compositionally biased region" description="Basic and acidic residues" evidence="1">
    <location>
        <begin position="611"/>
        <end position="639"/>
    </location>
</feature>
<feature type="transmembrane region" description="Helical" evidence="2">
    <location>
        <begin position="1761"/>
        <end position="1786"/>
    </location>
</feature>
<protein>
    <recommendedName>
        <fullName evidence="5">START domain-containing protein</fullName>
    </recommendedName>
</protein>
<feature type="region of interest" description="Disordered" evidence="1">
    <location>
        <begin position="1636"/>
        <end position="1669"/>
    </location>
</feature>
<keyword evidence="2" id="KW-1133">Transmembrane helix</keyword>
<name>A0A9W7YII2_9FUNG</name>
<dbReference type="Gene3D" id="3.30.530.20">
    <property type="match status" value="3"/>
</dbReference>
<dbReference type="OrthoDB" id="196858at2759"/>
<keyword evidence="2" id="KW-0812">Transmembrane</keyword>
<feature type="region of interest" description="Disordered" evidence="1">
    <location>
        <begin position="539"/>
        <end position="644"/>
    </location>
</feature>
<evidence type="ECO:0000256" key="1">
    <source>
        <dbReference type="SAM" id="MobiDB-lite"/>
    </source>
</evidence>
<evidence type="ECO:0000313" key="4">
    <source>
        <dbReference type="Proteomes" id="UP001143981"/>
    </source>
</evidence>
<proteinExistence type="predicted"/>
<evidence type="ECO:0000256" key="2">
    <source>
        <dbReference type="SAM" id="Phobius"/>
    </source>
</evidence>
<keyword evidence="2" id="KW-0472">Membrane</keyword>
<dbReference type="InterPro" id="IPR023393">
    <property type="entry name" value="START-like_dom_sf"/>
</dbReference>
<organism evidence="3 4">
    <name type="scientific">Coemansia biformis</name>
    <dbReference type="NCBI Taxonomy" id="1286918"/>
    <lineage>
        <taxon>Eukaryota</taxon>
        <taxon>Fungi</taxon>
        <taxon>Fungi incertae sedis</taxon>
        <taxon>Zoopagomycota</taxon>
        <taxon>Kickxellomycotina</taxon>
        <taxon>Kickxellomycetes</taxon>
        <taxon>Kickxellales</taxon>
        <taxon>Kickxellaceae</taxon>
        <taxon>Coemansia</taxon>
    </lineage>
</organism>
<dbReference type="EMBL" id="JANBOI010000070">
    <property type="protein sequence ID" value="KAJ1734519.1"/>
    <property type="molecule type" value="Genomic_DNA"/>
</dbReference>
<evidence type="ECO:0000313" key="3">
    <source>
        <dbReference type="EMBL" id="KAJ1734519.1"/>
    </source>
</evidence>
<dbReference type="SUPFAM" id="SSF55961">
    <property type="entry name" value="Bet v1-like"/>
    <property type="match status" value="3"/>
</dbReference>
<comment type="caution">
    <text evidence="3">The sequence shown here is derived from an EMBL/GenBank/DDBJ whole genome shotgun (WGS) entry which is preliminary data.</text>
</comment>
<feature type="region of interest" description="Disordered" evidence="1">
    <location>
        <begin position="803"/>
        <end position="823"/>
    </location>
</feature>
<keyword evidence="4" id="KW-1185">Reference proteome</keyword>
<feature type="compositionally biased region" description="Polar residues" evidence="1">
    <location>
        <begin position="594"/>
        <end position="610"/>
    </location>
</feature>
<dbReference type="Proteomes" id="UP001143981">
    <property type="component" value="Unassembled WGS sequence"/>
</dbReference>
<reference evidence="3" key="1">
    <citation type="submission" date="2022-07" db="EMBL/GenBank/DDBJ databases">
        <title>Phylogenomic reconstructions and comparative analyses of Kickxellomycotina fungi.</title>
        <authorList>
            <person name="Reynolds N.K."/>
            <person name="Stajich J.E."/>
            <person name="Barry K."/>
            <person name="Grigoriev I.V."/>
            <person name="Crous P."/>
            <person name="Smith M.E."/>
        </authorList>
    </citation>
    <scope>NUCLEOTIDE SEQUENCE</scope>
    <source>
        <strain evidence="3">BCRC 34381</strain>
    </source>
</reference>
<evidence type="ECO:0008006" key="5">
    <source>
        <dbReference type="Google" id="ProtNLM"/>
    </source>
</evidence>
<accession>A0A9W7YII2</accession>
<sequence length="1801" mass="191020">MHADLDSDQLRRRQVEVVAQALSRFVALKSSADEWQGVAPVSSGAAASMGGDIDVHVGRKAMAGGDVYRMTASIALDAEAGRDTLGPFSAYLSELRDWQAVLECPELRSQWNYFLRSSTTLEMVDVHTAITRSQLRSPVPGQTGEFAHARDLLMVETSLVDPTTVVHVATSLPTTADDPAYLRPAPPTKRVHSDLWAWCVEIATPLDATPTSSPLPSPAQRADQPSVPRACVQVTCFLHLDLGSWATNNALACRAAANLIPALVAHLRLQGAPPRLARVGPLLAVDRREWRAGPTPVWELALSASSGARPSTADQQQQPIIARVLDLESADPQRYRHGRRESSLTTYLSSSIQRQQGEESAMGSHAGGIIRDGEEEAVVATRARLGKCVVEFVVDATRWHAQDAPADIRVTVHGASSARQLQRAIWDMKTVAPELFADDPPAAGEGAVEAGRGGEDGAAEMDRVAAQLVRCYTIGLQRGARHRYLVRMVNVVAALAADSDAGCPAATADRSYYVEVSVRMGSPGESARLLVNGRPATALPFSLGPAPPPVYARTTRPRAKSESCKVPPAQPAKLSLALEPREFTPASYTPEAQGDSSQPESSMGSALRSSQETRERDTSGSPETREGDASGPQEPREGDASGSLETPLARLRQACAIPAEQWELLGTTNGVAVSRAVVRGSGQTEQQLPDGAILRASVLVEGWTVFDVQGVLRAGEPAGLWAEEREIAQTGATSALFRCATRGSWAVAARDAVVCRAWTANQRSRAEVAECSVEAPAELPSIAAREPIRAMVGLAAWALEKATPAQEERRDTGTPAVDAEVASRRRKQHAARITFYLQYSPRGWLDSTESREPGQPWMQPWLQPWLRSEMAGGVARIAERLDAQGAPPAVVWQRNAALLGGDGARYRLAPWGNPSEDVEVELRIEHRVWAYGAGGNDGASPASVALEIAPLDAASSVACFVDPEADPHATRVRVRHRRALLLPRAATKDGAPALAWPVVSVAVTRAGDDAAAAAAPARSWSVPPRVTVNGTAARVRFLRRECDSAFYARCQSVAVSPRLVRAPGDPFVELVAAAPAATCPSPAPSAAMAIRSYSVQPLDGPTVERPADFAAAVARAFAHIRHEIGLLDAQSARSRWTQLRASEAGADVRRARWEQQAVGGIAVYERIVPEVHPTVPVTAACVVMRGVCVARVAQLLTQPWERARWDCALFADRRLVESTDGASVWHSAVRAPTLAWRRDALTVAASSQGPHLPTRLRLRNWQRRREPEAAAGCGLGDYFDPAVTVVEASVPGAQPLASAVRASVPLFAVRLDPVDGHERARGHGIPYPSTRVTVACCVDLAGSLPLPLRRVLSAKVPAAHLSQLADRLHRPLWPRLDAPSPLQRLAPLPALAAVGEASEETVDGQPAVFYRAFDAARIVRESLEPGGVYIAAVHVPGARPAGAVDAHVTSLRKERGAEPAPLLPVVSDIVVDARRFPRGFEVHVAIAPPGPRPPVARPASGAPAAARAVVGSGAAVYVFGLGADHSAPLGADRLEGAGQWAQFLVRTVLLPDADVDVDAGGDDDDDLVCTVAVQAAHGHEAAADVVCNGQRLRVHAARPARRSLLLVDTGDAVLTLCPDCGGVGCQDAGTPMYASDTASEAEVPPSRAGSQMRCGSAAPPTAPRVPSSSALCATPATVRRRRLATPCEIPSSEIEPCAAPACGAGQHRRAARVLLAALSLAVFLPLRRLVIGSEPLAERVRQWAVPSNAARPQPRPAAKSTLALVLVLAVGAACLYLGAGAARLVYAPHHRPLQADGPGPT</sequence>
<gene>
    <name evidence="3" type="ORF">LPJ61_001031</name>
</gene>